<evidence type="ECO:0000313" key="3">
    <source>
        <dbReference type="Proteomes" id="UP000683000"/>
    </source>
</evidence>
<keyword evidence="1" id="KW-1133">Transmembrane helix</keyword>
<name>A0A8I3A950_9AGAM</name>
<protein>
    <submittedName>
        <fullName evidence="2">Uncharacterized protein</fullName>
    </submittedName>
</protein>
<keyword evidence="1" id="KW-0472">Membrane</keyword>
<dbReference type="Proteomes" id="UP000683000">
    <property type="component" value="Unassembled WGS sequence"/>
</dbReference>
<gene>
    <name evidence="2" type="ORF">JVT61DRAFT_2436</name>
</gene>
<dbReference type="OrthoDB" id="3264755at2759"/>
<accession>A0A8I3A950</accession>
<dbReference type="AlphaFoldDB" id="A0A8I3A950"/>
<evidence type="ECO:0000313" key="2">
    <source>
        <dbReference type="EMBL" id="KAG6376448.1"/>
    </source>
</evidence>
<proteinExistence type="predicted"/>
<feature type="transmembrane region" description="Helical" evidence="1">
    <location>
        <begin position="21"/>
        <end position="44"/>
    </location>
</feature>
<comment type="caution">
    <text evidence="2">The sequence shown here is derived from an EMBL/GenBank/DDBJ whole genome shotgun (WGS) entry which is preliminary data.</text>
</comment>
<reference evidence="2" key="1">
    <citation type="submission" date="2021-03" db="EMBL/GenBank/DDBJ databases">
        <title>Evolutionary innovations through gain and loss of genes in the ectomycorrhizal Boletales.</title>
        <authorList>
            <person name="Wu G."/>
            <person name="Miyauchi S."/>
            <person name="Morin E."/>
            <person name="Yang Z.-L."/>
            <person name="Xu J."/>
            <person name="Martin F.M."/>
        </authorList>
    </citation>
    <scope>NUCLEOTIDE SEQUENCE</scope>
    <source>
        <strain evidence="2">BR01</strain>
    </source>
</reference>
<dbReference type="EMBL" id="JAGFBS010000012">
    <property type="protein sequence ID" value="KAG6376448.1"/>
    <property type="molecule type" value="Genomic_DNA"/>
</dbReference>
<organism evidence="2 3">
    <name type="scientific">Boletus reticuloceps</name>
    <dbReference type="NCBI Taxonomy" id="495285"/>
    <lineage>
        <taxon>Eukaryota</taxon>
        <taxon>Fungi</taxon>
        <taxon>Dikarya</taxon>
        <taxon>Basidiomycota</taxon>
        <taxon>Agaricomycotina</taxon>
        <taxon>Agaricomycetes</taxon>
        <taxon>Agaricomycetidae</taxon>
        <taxon>Boletales</taxon>
        <taxon>Boletineae</taxon>
        <taxon>Boletaceae</taxon>
        <taxon>Boletoideae</taxon>
        <taxon>Boletus</taxon>
    </lineage>
</organism>
<evidence type="ECO:0000256" key="1">
    <source>
        <dbReference type="SAM" id="Phobius"/>
    </source>
</evidence>
<keyword evidence="1" id="KW-0812">Transmembrane</keyword>
<sequence length="77" mass="8332">MVTFRPDISYATAREKAAKQSAVLSFAGHFGTAFLSATALYTAWSLNNSLSLRRNDGNRPGVQLEFLPSSPRALNGD</sequence>
<keyword evidence="3" id="KW-1185">Reference proteome</keyword>